<keyword evidence="9" id="KW-0449">Lipoprotein</keyword>
<accession>A0A6G4TWC6</accession>
<evidence type="ECO:0000256" key="13">
    <source>
        <dbReference type="PROSITE-ProRule" id="PRU01373"/>
    </source>
</evidence>
<dbReference type="UniPathway" id="UPA00219"/>
<dbReference type="Gene3D" id="2.60.40.3780">
    <property type="match status" value="1"/>
</dbReference>
<comment type="pathway">
    <text evidence="1 13">Cell wall biogenesis; peptidoglycan biosynthesis.</text>
</comment>
<evidence type="ECO:0000259" key="16">
    <source>
        <dbReference type="PROSITE" id="PS52029"/>
    </source>
</evidence>
<comment type="caution">
    <text evidence="17">The sequence shown here is derived from an EMBL/GenBank/DDBJ whole genome shotgun (WGS) entry which is preliminary data.</text>
</comment>
<evidence type="ECO:0000256" key="15">
    <source>
        <dbReference type="SAM" id="SignalP"/>
    </source>
</evidence>
<dbReference type="InterPro" id="IPR005490">
    <property type="entry name" value="LD_TPept_cat_dom"/>
</dbReference>
<dbReference type="InterPro" id="IPR041280">
    <property type="entry name" value="Big_10"/>
</dbReference>
<dbReference type="EMBL" id="JAAKZV010000020">
    <property type="protein sequence ID" value="NGN63746.1"/>
    <property type="molecule type" value="Genomic_DNA"/>
</dbReference>
<dbReference type="InterPro" id="IPR050979">
    <property type="entry name" value="LD-transpeptidase"/>
</dbReference>
<evidence type="ECO:0000313" key="17">
    <source>
        <dbReference type="EMBL" id="NGN63746.1"/>
    </source>
</evidence>
<feature type="domain" description="L,D-TPase catalytic" evidence="16">
    <location>
        <begin position="252"/>
        <end position="387"/>
    </location>
</feature>
<dbReference type="Gene3D" id="2.60.40.3710">
    <property type="match status" value="1"/>
</dbReference>
<name>A0A6G4TWC6_9ACTN</name>
<dbReference type="InterPro" id="IPR038063">
    <property type="entry name" value="Transpep_catalytic_dom"/>
</dbReference>
<proteinExistence type="predicted"/>
<dbReference type="GO" id="GO:0008360">
    <property type="term" value="P:regulation of cell shape"/>
    <property type="evidence" value="ECO:0007669"/>
    <property type="project" value="UniProtKB-UniRule"/>
</dbReference>
<evidence type="ECO:0000256" key="11">
    <source>
        <dbReference type="ARBA" id="ARBA00023316"/>
    </source>
</evidence>
<evidence type="ECO:0000256" key="5">
    <source>
        <dbReference type="ARBA" id="ARBA00022960"/>
    </source>
</evidence>
<feature type="chain" id="PRO_5038686890" evidence="15">
    <location>
        <begin position="31"/>
        <end position="418"/>
    </location>
</feature>
<keyword evidence="7" id="KW-0472">Membrane</keyword>
<dbReference type="InterPro" id="IPR006311">
    <property type="entry name" value="TAT_signal"/>
</dbReference>
<protein>
    <submittedName>
        <fullName evidence="17">L,D-transpeptidase family protein</fullName>
    </submittedName>
</protein>
<evidence type="ECO:0000256" key="9">
    <source>
        <dbReference type="ARBA" id="ARBA00023288"/>
    </source>
</evidence>
<evidence type="ECO:0000256" key="4">
    <source>
        <dbReference type="ARBA" id="ARBA00022729"/>
    </source>
</evidence>
<dbReference type="Proteomes" id="UP000481583">
    <property type="component" value="Unassembled WGS sequence"/>
</dbReference>
<evidence type="ECO:0000256" key="8">
    <source>
        <dbReference type="ARBA" id="ARBA00023139"/>
    </source>
</evidence>
<sequence>MAIKLPRRRRTALGSTAVLAAAAIALTACGGGGDAGAQGKDTSDVDDAAKKNASEAQISISPKEGADNVGINRDTKVSVKGGKLTEVVLKDTETGKQIEGTISAGGKSWKPDGQLERATDYEITAKAKDSEGRSSTDHAAFTTVSPKNSFIGSFQNNMEGETVGVGMYPSIQFDKPIKNKADVEKKISVNTSSGDEVVGHWFGDQRLDLRPQNYFKSGTKVTLKLNLDGVEGSDGVYGVQDRTVTYTIGSAMVSTVDVKTKKMTVTENGKVIKTVPISAGSPENPTYNGQMVVSEMYKETRMDGSTVGFTDDDGKGEYDIPDVPHAMRLSQSGTFIHGNYWGKGIFGSANTSHGCVGLSDVKGANDSSTPGAWFYGKSKIGDIVEVKNSPDKDIQADNGLSGWNMSWSEWTAGSALNG</sequence>
<dbReference type="PROSITE" id="PS52029">
    <property type="entry name" value="LD_TPASE"/>
    <property type="match status" value="1"/>
</dbReference>
<feature type="active site" description="Nucleophile" evidence="13">
    <location>
        <position position="355"/>
    </location>
</feature>
<keyword evidence="18" id="KW-1185">Reference proteome</keyword>
<dbReference type="GO" id="GO:0018104">
    <property type="term" value="P:peptidoglycan-protein cross-linking"/>
    <property type="evidence" value="ECO:0007669"/>
    <property type="project" value="TreeGrafter"/>
</dbReference>
<keyword evidence="3" id="KW-0808">Transferase</keyword>
<organism evidence="17 18">
    <name type="scientific">Streptomyces coryli</name>
    <dbReference type="NCBI Taxonomy" id="1128680"/>
    <lineage>
        <taxon>Bacteria</taxon>
        <taxon>Bacillati</taxon>
        <taxon>Actinomycetota</taxon>
        <taxon>Actinomycetes</taxon>
        <taxon>Kitasatosporales</taxon>
        <taxon>Streptomycetaceae</taxon>
        <taxon>Streptomyces</taxon>
    </lineage>
</organism>
<evidence type="ECO:0000256" key="2">
    <source>
        <dbReference type="ARBA" id="ARBA00022475"/>
    </source>
</evidence>
<feature type="active site" description="Proton donor/acceptor" evidence="13">
    <location>
        <position position="337"/>
    </location>
</feature>
<dbReference type="PANTHER" id="PTHR30582:SF2">
    <property type="entry name" value="L,D-TRANSPEPTIDASE YCIB-RELATED"/>
    <property type="match status" value="1"/>
</dbReference>
<keyword evidence="4 15" id="KW-0732">Signal</keyword>
<evidence type="ECO:0000313" key="18">
    <source>
        <dbReference type="Proteomes" id="UP000481583"/>
    </source>
</evidence>
<reference evidence="17 18" key="1">
    <citation type="submission" date="2020-02" db="EMBL/GenBank/DDBJ databases">
        <title>Whole-genome analyses of novel actinobacteria.</title>
        <authorList>
            <person name="Sahin N."/>
        </authorList>
    </citation>
    <scope>NUCLEOTIDE SEQUENCE [LARGE SCALE GENOMIC DNA]</scope>
    <source>
        <strain evidence="17 18">A7024</strain>
    </source>
</reference>
<evidence type="ECO:0000256" key="7">
    <source>
        <dbReference type="ARBA" id="ARBA00023136"/>
    </source>
</evidence>
<feature type="signal peptide" evidence="15">
    <location>
        <begin position="1"/>
        <end position="30"/>
    </location>
</feature>
<dbReference type="PROSITE" id="PS51257">
    <property type="entry name" value="PROKAR_LIPOPROTEIN"/>
    <property type="match status" value="1"/>
</dbReference>
<evidence type="ECO:0000256" key="10">
    <source>
        <dbReference type="ARBA" id="ARBA00023315"/>
    </source>
</evidence>
<dbReference type="CDD" id="cd13432">
    <property type="entry name" value="LDT_IgD_like_2"/>
    <property type="match status" value="1"/>
</dbReference>
<dbReference type="Gene3D" id="2.40.440.10">
    <property type="entry name" value="L,D-transpeptidase catalytic domain-like"/>
    <property type="match status" value="1"/>
</dbReference>
<gene>
    <name evidence="17" type="ORF">G5C51_07465</name>
</gene>
<dbReference type="Pfam" id="PF17964">
    <property type="entry name" value="Big_10"/>
    <property type="match status" value="1"/>
</dbReference>
<dbReference type="RefSeq" id="WP_165233716.1">
    <property type="nucleotide sequence ID" value="NZ_JAAKZV010000020.1"/>
</dbReference>
<dbReference type="FunFam" id="2.40.440.10:FF:000005">
    <property type="entry name" value="L,D-transpeptidase 2"/>
    <property type="match status" value="1"/>
</dbReference>
<dbReference type="SUPFAM" id="SSF141523">
    <property type="entry name" value="L,D-transpeptidase catalytic domain-like"/>
    <property type="match status" value="1"/>
</dbReference>
<dbReference type="GO" id="GO:0005576">
    <property type="term" value="C:extracellular region"/>
    <property type="evidence" value="ECO:0007669"/>
    <property type="project" value="TreeGrafter"/>
</dbReference>
<evidence type="ECO:0000256" key="6">
    <source>
        <dbReference type="ARBA" id="ARBA00022984"/>
    </source>
</evidence>
<keyword evidence="11 13" id="KW-0961">Cell wall biogenesis/degradation</keyword>
<keyword evidence="8" id="KW-0564">Palmitate</keyword>
<keyword evidence="6 13" id="KW-0573">Peptidoglycan synthesis</keyword>
<dbReference type="GO" id="GO:0016746">
    <property type="term" value="F:acyltransferase activity"/>
    <property type="evidence" value="ECO:0007669"/>
    <property type="project" value="UniProtKB-KW"/>
</dbReference>
<dbReference type="GO" id="GO:0071555">
    <property type="term" value="P:cell wall organization"/>
    <property type="evidence" value="ECO:0007669"/>
    <property type="project" value="UniProtKB-UniRule"/>
</dbReference>
<keyword evidence="10" id="KW-0012">Acyltransferase</keyword>
<feature type="region of interest" description="Disordered" evidence="14">
    <location>
        <begin position="33"/>
        <end position="70"/>
    </location>
</feature>
<comment type="pathway">
    <text evidence="12">Glycan biosynthesis.</text>
</comment>
<dbReference type="AlphaFoldDB" id="A0A6G4TWC6"/>
<evidence type="ECO:0000256" key="12">
    <source>
        <dbReference type="ARBA" id="ARBA00060592"/>
    </source>
</evidence>
<keyword evidence="5 13" id="KW-0133">Cell shape</keyword>
<dbReference type="GO" id="GO:0071972">
    <property type="term" value="F:peptidoglycan L,D-transpeptidase activity"/>
    <property type="evidence" value="ECO:0007669"/>
    <property type="project" value="TreeGrafter"/>
</dbReference>
<evidence type="ECO:0000256" key="1">
    <source>
        <dbReference type="ARBA" id="ARBA00004752"/>
    </source>
</evidence>
<feature type="compositionally biased region" description="Basic and acidic residues" evidence="14">
    <location>
        <begin position="41"/>
        <end position="53"/>
    </location>
</feature>
<dbReference type="CDD" id="cd16913">
    <property type="entry name" value="YkuD_like"/>
    <property type="match status" value="1"/>
</dbReference>
<dbReference type="PROSITE" id="PS51318">
    <property type="entry name" value="TAT"/>
    <property type="match status" value="1"/>
</dbReference>
<evidence type="ECO:0000256" key="14">
    <source>
        <dbReference type="SAM" id="MobiDB-lite"/>
    </source>
</evidence>
<keyword evidence="2" id="KW-1003">Cell membrane</keyword>
<dbReference type="PANTHER" id="PTHR30582">
    <property type="entry name" value="L,D-TRANSPEPTIDASE"/>
    <property type="match status" value="1"/>
</dbReference>
<evidence type="ECO:0000256" key="3">
    <source>
        <dbReference type="ARBA" id="ARBA00022679"/>
    </source>
</evidence>
<dbReference type="Pfam" id="PF03734">
    <property type="entry name" value="YkuD"/>
    <property type="match status" value="1"/>
</dbReference>